<dbReference type="Proteomes" id="UP000018895">
    <property type="component" value="Unassembled WGS sequence"/>
</dbReference>
<accession>W4QK37</accession>
<dbReference type="EMBL" id="BAUU01000036">
    <property type="protein sequence ID" value="GAE32426.1"/>
    <property type="molecule type" value="Genomic_DNA"/>
</dbReference>
<sequence>MRATKVITYQLDPVEVQDLLSKKRQYEDIIADKEPVKQPRFYAKKLDLKTYKLMRHEGKLDFEIAKYYGIKMKDLAKKKMAWGVKENYSF</sequence>
<dbReference type="RefSeq" id="WP_035346722.1">
    <property type="nucleotide sequence ID" value="NZ_BAUU01000036.1"/>
</dbReference>
<name>W4QK37_9BACI</name>
<organism evidence="1 2">
    <name type="scientific">Halalkalibacter hemicellulosilyticusJCM 9152</name>
    <dbReference type="NCBI Taxonomy" id="1236971"/>
    <lineage>
        <taxon>Bacteria</taxon>
        <taxon>Bacillati</taxon>
        <taxon>Bacillota</taxon>
        <taxon>Bacilli</taxon>
        <taxon>Bacillales</taxon>
        <taxon>Bacillaceae</taxon>
        <taxon>Halalkalibacter</taxon>
    </lineage>
</organism>
<dbReference type="STRING" id="1236971.JCM9152_3960"/>
<evidence type="ECO:0000313" key="2">
    <source>
        <dbReference type="Proteomes" id="UP000018895"/>
    </source>
</evidence>
<comment type="caution">
    <text evidence="1">The sequence shown here is derived from an EMBL/GenBank/DDBJ whole genome shotgun (WGS) entry which is preliminary data.</text>
</comment>
<protein>
    <submittedName>
        <fullName evidence="1">Uncharacterized protein</fullName>
    </submittedName>
</protein>
<keyword evidence="2" id="KW-1185">Reference proteome</keyword>
<dbReference type="AlphaFoldDB" id="W4QK37"/>
<reference evidence="1" key="1">
    <citation type="journal article" date="2014" name="Genome Announc.">
        <title>Draft Genome Sequences of Three Alkaliphilic Bacillus Strains, Bacillus wakoensis JCM 9140T, Bacillus akibai JCM 9157T, and Bacillus hemicellulosilyticus JCM 9152T.</title>
        <authorList>
            <person name="Yuki M."/>
            <person name="Oshima K."/>
            <person name="Suda W."/>
            <person name="Oshida Y."/>
            <person name="Kitamura K."/>
            <person name="Iida T."/>
            <person name="Hattori M."/>
            <person name="Ohkuma M."/>
        </authorList>
    </citation>
    <scope>NUCLEOTIDE SEQUENCE [LARGE SCALE GENOMIC DNA]</scope>
    <source>
        <strain evidence="1">JCM 9152</strain>
    </source>
</reference>
<proteinExistence type="predicted"/>
<evidence type="ECO:0000313" key="1">
    <source>
        <dbReference type="EMBL" id="GAE32426.1"/>
    </source>
</evidence>
<gene>
    <name evidence="1" type="ORF">JCM9152_3960</name>
</gene>